<dbReference type="PANTHER" id="PTHR32060:SF22">
    <property type="entry name" value="CARBOXYL-TERMINAL-PROCESSING PEPTIDASE 3, CHLOROPLASTIC"/>
    <property type="match status" value="1"/>
</dbReference>
<protein>
    <recommendedName>
        <fullName evidence="8">PDZ domain-containing protein</fullName>
    </recommendedName>
</protein>
<dbReference type="SUPFAM" id="SSF52096">
    <property type="entry name" value="ClpP/crotonase"/>
    <property type="match status" value="1"/>
</dbReference>
<accession>A0A1T2CU70</accession>
<dbReference type="EMBL" id="MPNX01000003">
    <property type="protein sequence ID" value="OOY35729.1"/>
    <property type="molecule type" value="Genomic_DNA"/>
</dbReference>
<feature type="domain" description="PDZ" evidence="8">
    <location>
        <begin position="239"/>
        <end position="316"/>
    </location>
</feature>
<evidence type="ECO:0000256" key="1">
    <source>
        <dbReference type="ARBA" id="ARBA00009179"/>
    </source>
</evidence>
<dbReference type="InterPro" id="IPR029045">
    <property type="entry name" value="ClpP/crotonase-like_dom_sf"/>
</dbReference>
<evidence type="ECO:0000256" key="3">
    <source>
        <dbReference type="ARBA" id="ARBA00022801"/>
    </source>
</evidence>
<dbReference type="FunFam" id="3.90.226.10:FF:000090">
    <property type="entry name" value="Tail-specific protease"/>
    <property type="match status" value="1"/>
</dbReference>
<dbReference type="SMART" id="SM00228">
    <property type="entry name" value="PDZ"/>
    <property type="match status" value="1"/>
</dbReference>
<dbReference type="Pfam" id="PF11818">
    <property type="entry name" value="DUF3340"/>
    <property type="match status" value="1"/>
</dbReference>
<dbReference type="CDD" id="cd06782">
    <property type="entry name" value="cpPDZ_CPP-like"/>
    <property type="match status" value="1"/>
</dbReference>
<dbReference type="GO" id="GO:0007165">
    <property type="term" value="P:signal transduction"/>
    <property type="evidence" value="ECO:0007669"/>
    <property type="project" value="TreeGrafter"/>
</dbReference>
<sequence length="714" mass="80293">MKILKSSALLTSALVLFLAVASVQAAVREVPISELKPKFRQTQSMLLISDVLKKYHYKKHVLDDAFSSLIFDEYLELIDPNKSYLTKEQVDTFRFNYAKLFDDDIRNGRLEPVFTIYKAFRAAVERQTAIALDLLKKPIDLTTDETYLIDRKDAPWPADQAALDALWVKRVKNDMLAMRLSKKDNDEALEQLTKRYEGVRRRARQSESDDVFLLFMSAYAGAIEPHTGYMLPRNAENFDISMRLSLQGIGAVLGVENEYTEVQKIIPGGPAEKSSLIHPGDMITGVAQGKDGEMIDVIGWRLQDVVDKIRGPKGTVVRLTILPKKSGSGGASKEITLVRDNIKLEEQAAKSSIIEGEKDLHGQKIGVIEIPAFYRDFAGASSGSKDFRSTTRDVRNLIEELQEKGVDGIVIDLRNNGGGSLIEATELTGLFIESGPVVQIRDYNGNVESEVDPDPAIAYRGPLVVMVNRNSASASEIFSGAIQDYGRGIIIGEPTFGKGTVQQLVELGDFLTKASDLGRMRVTIAQFFRVDGGSTQHRGVVPDIQFPTVVEVDYGERSLDNALPWASIERANHDEWGIGNIDVVRKRYDQRIKKDAGFKYLKAEAKMIHKILNQKVVSLNESKRKSEWNKRENERLRLHNNYRRSIGLDRLTKKEFLEDDDQLLEKRSEEEKLKEVELKESARILADVIQQELAPVIRSAQIVVKDKQDSPFQH</sequence>
<organism evidence="9 10">
    <name type="scientific">Solemya velum gill symbiont</name>
    <dbReference type="NCBI Taxonomy" id="2340"/>
    <lineage>
        <taxon>Bacteria</taxon>
        <taxon>Pseudomonadati</taxon>
        <taxon>Pseudomonadota</taxon>
        <taxon>Gammaproteobacteria</taxon>
        <taxon>sulfur-oxidizing symbionts</taxon>
    </lineage>
</organism>
<dbReference type="CDD" id="cd07560">
    <property type="entry name" value="Peptidase_S41_CPP"/>
    <property type="match status" value="1"/>
</dbReference>
<proteinExistence type="inferred from homology"/>
<dbReference type="Pfam" id="PF00595">
    <property type="entry name" value="PDZ"/>
    <property type="match status" value="1"/>
</dbReference>
<keyword evidence="4 5" id="KW-0720">Serine protease</keyword>
<dbReference type="InterPro" id="IPR020992">
    <property type="entry name" value="Tail_Prtase_C"/>
</dbReference>
<gene>
    <name evidence="9" type="ORF">BOV88_03560</name>
</gene>
<dbReference type="GO" id="GO:0004175">
    <property type="term" value="F:endopeptidase activity"/>
    <property type="evidence" value="ECO:0007669"/>
    <property type="project" value="TreeGrafter"/>
</dbReference>
<evidence type="ECO:0000256" key="5">
    <source>
        <dbReference type="RuleBase" id="RU004404"/>
    </source>
</evidence>
<dbReference type="Gene3D" id="2.30.42.10">
    <property type="match status" value="1"/>
</dbReference>
<dbReference type="PROSITE" id="PS50106">
    <property type="entry name" value="PDZ"/>
    <property type="match status" value="1"/>
</dbReference>
<keyword evidence="3 5" id="KW-0378">Hydrolase</keyword>
<dbReference type="SMART" id="SM00245">
    <property type="entry name" value="TSPc"/>
    <property type="match status" value="1"/>
</dbReference>
<dbReference type="InterPro" id="IPR001478">
    <property type="entry name" value="PDZ"/>
</dbReference>
<evidence type="ECO:0000256" key="7">
    <source>
        <dbReference type="SAM" id="SignalP"/>
    </source>
</evidence>
<dbReference type="Pfam" id="PF03572">
    <property type="entry name" value="Peptidase_S41"/>
    <property type="match status" value="1"/>
</dbReference>
<feature type="signal peptide" evidence="7">
    <location>
        <begin position="1"/>
        <end position="25"/>
    </location>
</feature>
<keyword evidence="6" id="KW-0175">Coiled coil</keyword>
<dbReference type="Pfam" id="PF17804">
    <property type="entry name" value="TSP_NTD"/>
    <property type="match status" value="1"/>
</dbReference>
<evidence type="ECO:0000256" key="2">
    <source>
        <dbReference type="ARBA" id="ARBA00022670"/>
    </source>
</evidence>
<evidence type="ECO:0000313" key="10">
    <source>
        <dbReference type="Proteomes" id="UP000190962"/>
    </source>
</evidence>
<dbReference type="NCBIfam" id="TIGR00225">
    <property type="entry name" value="prc"/>
    <property type="match status" value="1"/>
</dbReference>
<comment type="caution">
    <text evidence="9">The sequence shown here is derived from an EMBL/GenBank/DDBJ whole genome shotgun (WGS) entry which is preliminary data.</text>
</comment>
<keyword evidence="7" id="KW-0732">Signal</keyword>
<dbReference type="InterPro" id="IPR036034">
    <property type="entry name" value="PDZ_sf"/>
</dbReference>
<dbReference type="RefSeq" id="WP_078452758.1">
    <property type="nucleotide sequence ID" value="NZ_MPNX01000003.1"/>
</dbReference>
<evidence type="ECO:0000313" key="9">
    <source>
        <dbReference type="EMBL" id="OOY35729.1"/>
    </source>
</evidence>
<dbReference type="InterPro" id="IPR004447">
    <property type="entry name" value="Peptidase_S41A"/>
</dbReference>
<dbReference type="AlphaFoldDB" id="A0A1T2CU70"/>
<dbReference type="GO" id="GO:0008236">
    <property type="term" value="F:serine-type peptidase activity"/>
    <property type="evidence" value="ECO:0007669"/>
    <property type="project" value="UniProtKB-KW"/>
</dbReference>
<dbReference type="GO" id="GO:0006508">
    <property type="term" value="P:proteolysis"/>
    <property type="evidence" value="ECO:0007669"/>
    <property type="project" value="UniProtKB-KW"/>
</dbReference>
<evidence type="ECO:0000256" key="4">
    <source>
        <dbReference type="ARBA" id="ARBA00022825"/>
    </source>
</evidence>
<evidence type="ECO:0000259" key="8">
    <source>
        <dbReference type="PROSITE" id="PS50106"/>
    </source>
</evidence>
<dbReference type="PANTHER" id="PTHR32060">
    <property type="entry name" value="TAIL-SPECIFIC PROTEASE"/>
    <property type="match status" value="1"/>
</dbReference>
<dbReference type="InterPro" id="IPR005151">
    <property type="entry name" value="Tail-specific_protease"/>
</dbReference>
<keyword evidence="2 5" id="KW-0645">Protease</keyword>
<feature type="chain" id="PRO_5012571931" description="PDZ domain-containing protein" evidence="7">
    <location>
        <begin position="26"/>
        <end position="714"/>
    </location>
</feature>
<dbReference type="GO" id="GO:0030288">
    <property type="term" value="C:outer membrane-bounded periplasmic space"/>
    <property type="evidence" value="ECO:0007669"/>
    <property type="project" value="TreeGrafter"/>
</dbReference>
<evidence type="ECO:0000256" key="6">
    <source>
        <dbReference type="SAM" id="Coils"/>
    </source>
</evidence>
<dbReference type="SUPFAM" id="SSF50156">
    <property type="entry name" value="PDZ domain-like"/>
    <property type="match status" value="1"/>
</dbReference>
<feature type="coiled-coil region" evidence="6">
    <location>
        <begin position="182"/>
        <end position="209"/>
    </location>
</feature>
<name>A0A1T2CU70_SOVGS</name>
<dbReference type="InterPro" id="IPR040573">
    <property type="entry name" value="TSP_N"/>
</dbReference>
<reference evidence="9 10" key="1">
    <citation type="submission" date="2016-11" db="EMBL/GenBank/DDBJ databases">
        <title>Mixed transmission modes and dynamic genome evolution in an obligate animal-bacterial symbiosis.</title>
        <authorList>
            <person name="Russell S.L."/>
            <person name="Corbett-Detig R.B."/>
            <person name="Cavanaugh C.M."/>
        </authorList>
    </citation>
    <scope>NUCLEOTIDE SEQUENCE [LARGE SCALE GENOMIC DNA]</scope>
    <source>
        <strain evidence="9">MA-KB16</strain>
    </source>
</reference>
<dbReference type="Proteomes" id="UP000190962">
    <property type="component" value="Unassembled WGS sequence"/>
</dbReference>
<dbReference type="Gene3D" id="3.90.226.10">
    <property type="entry name" value="2-enoyl-CoA Hydratase, Chain A, domain 1"/>
    <property type="match status" value="1"/>
</dbReference>
<comment type="similarity">
    <text evidence="1 5">Belongs to the peptidase S41A family.</text>
</comment>